<keyword evidence="3" id="KW-1185">Reference proteome</keyword>
<dbReference type="EMBL" id="GG663735">
    <property type="protein sequence ID" value="EEH60491.1"/>
    <property type="molecule type" value="Genomic_DNA"/>
</dbReference>
<reference evidence="2 3" key="1">
    <citation type="journal article" date="2009" name="Science">
        <title>Green evolution and dynamic adaptations revealed by genomes of the marine picoeukaryotes Micromonas.</title>
        <authorList>
            <person name="Worden A.Z."/>
            <person name="Lee J.H."/>
            <person name="Mock T."/>
            <person name="Rouze P."/>
            <person name="Simmons M.P."/>
            <person name="Aerts A.L."/>
            <person name="Allen A.E."/>
            <person name="Cuvelier M.L."/>
            <person name="Derelle E."/>
            <person name="Everett M.V."/>
            <person name="Foulon E."/>
            <person name="Grimwood J."/>
            <person name="Gundlach H."/>
            <person name="Henrissat B."/>
            <person name="Napoli C."/>
            <person name="McDonald S.M."/>
            <person name="Parker M.S."/>
            <person name="Rombauts S."/>
            <person name="Salamov A."/>
            <person name="Von Dassow P."/>
            <person name="Badger J.H."/>
            <person name="Coutinho P.M."/>
            <person name="Demir E."/>
            <person name="Dubchak I."/>
            <person name="Gentemann C."/>
            <person name="Eikrem W."/>
            <person name="Gready J.E."/>
            <person name="John U."/>
            <person name="Lanier W."/>
            <person name="Lindquist E.A."/>
            <person name="Lucas S."/>
            <person name="Mayer K.F."/>
            <person name="Moreau H."/>
            <person name="Not F."/>
            <person name="Otillar R."/>
            <person name="Panaud O."/>
            <person name="Pangilinan J."/>
            <person name="Paulsen I."/>
            <person name="Piegu B."/>
            <person name="Poliakov A."/>
            <person name="Robbens S."/>
            <person name="Schmutz J."/>
            <person name="Toulza E."/>
            <person name="Wyss T."/>
            <person name="Zelensky A."/>
            <person name="Zhou K."/>
            <person name="Armbrust E.V."/>
            <person name="Bhattacharya D."/>
            <person name="Goodenough U.W."/>
            <person name="Van de Peer Y."/>
            <person name="Grigoriev I.V."/>
        </authorList>
    </citation>
    <scope>NUCLEOTIDE SEQUENCE [LARGE SCALE GENOMIC DNA]</scope>
    <source>
        <strain evidence="2 3">CCMP1545</strain>
    </source>
</reference>
<feature type="compositionally biased region" description="Polar residues" evidence="1">
    <location>
        <begin position="289"/>
        <end position="308"/>
    </location>
</feature>
<protein>
    <submittedName>
        <fullName evidence="2">Predicted protein</fullName>
    </submittedName>
</protein>
<dbReference type="GeneID" id="9680399"/>
<gene>
    <name evidence="2" type="ORF">MICPUCDRAFT_38222</name>
</gene>
<evidence type="ECO:0000313" key="2">
    <source>
        <dbReference type="EMBL" id="EEH60491.1"/>
    </source>
</evidence>
<organism evidence="3">
    <name type="scientific">Micromonas pusilla (strain CCMP1545)</name>
    <name type="common">Picoplanktonic green alga</name>
    <dbReference type="NCBI Taxonomy" id="564608"/>
    <lineage>
        <taxon>Eukaryota</taxon>
        <taxon>Viridiplantae</taxon>
        <taxon>Chlorophyta</taxon>
        <taxon>Mamiellophyceae</taxon>
        <taxon>Mamiellales</taxon>
        <taxon>Mamiellaceae</taxon>
        <taxon>Micromonas</taxon>
    </lineage>
</organism>
<feature type="region of interest" description="Disordered" evidence="1">
    <location>
        <begin position="191"/>
        <end position="243"/>
    </location>
</feature>
<evidence type="ECO:0000256" key="1">
    <source>
        <dbReference type="SAM" id="MobiDB-lite"/>
    </source>
</evidence>
<name>C1MJ28_MICPC</name>
<evidence type="ECO:0000313" key="3">
    <source>
        <dbReference type="Proteomes" id="UP000001876"/>
    </source>
</evidence>
<dbReference type="PANTHER" id="PTHR40429:SF1">
    <property type="entry name" value="FLAGELLAR ASSOCIATED PROTEIN"/>
    <property type="match status" value="1"/>
</dbReference>
<dbReference type="OrthoDB" id="406368at2759"/>
<dbReference type="Proteomes" id="UP000001876">
    <property type="component" value="Unassembled WGS sequence"/>
</dbReference>
<proteinExistence type="predicted"/>
<accession>C1MJ28</accession>
<sequence>MGDGRTTARVSPYARKPVYRLTTTMGKQTLSTRKTSFGDGVPFGKGTRDAFDKVYLSAEHAKCTPSNLSPGPAYTLSGCIGEVIDARYPTMPSPKFPSSDRNKLGTTRDSMHVLDPCAKKGISPPGPGKYELAPAVGAQVDSTKHSRPRHSLPRSTREQAQGLYDAATSKYNSAGNAWSPAAKYATVSSVGPQPESVKRTAPAAAFAKGGRWSSDKNAAQRPGPDRYTLPSGGVGKQTADYGATKKVTEPTAIFGTLKRDQRDKVMGGTVGMLSPGPCGSHATPRSCVGRQSSSREPTSPTVKFGTSTREPKLEVGSTGPGPGAYNV</sequence>
<dbReference type="OMA" id="HATPRSC"/>
<dbReference type="AlphaFoldDB" id="C1MJ28"/>
<feature type="compositionally biased region" description="Gly residues" evidence="1">
    <location>
        <begin position="318"/>
        <end position="327"/>
    </location>
</feature>
<feature type="region of interest" description="Disordered" evidence="1">
    <location>
        <begin position="266"/>
        <end position="327"/>
    </location>
</feature>
<dbReference type="PANTHER" id="PTHR40429">
    <property type="entry name" value="FLAGELLAR ASSOCIATED PROTEIN"/>
    <property type="match status" value="1"/>
</dbReference>
<feature type="region of interest" description="Disordered" evidence="1">
    <location>
        <begin position="140"/>
        <end position="159"/>
    </location>
</feature>
<dbReference type="KEGG" id="mpp:MICPUCDRAFT_38222"/>
<dbReference type="RefSeq" id="XP_003055239.1">
    <property type="nucleotide sequence ID" value="XM_003055193.1"/>
</dbReference>